<proteinExistence type="predicted"/>
<dbReference type="InterPro" id="IPR036383">
    <property type="entry name" value="TSP1_rpt_sf"/>
</dbReference>
<feature type="compositionally biased region" description="Low complexity" evidence="1">
    <location>
        <begin position="1"/>
        <end position="17"/>
    </location>
</feature>
<gene>
    <name evidence="2" type="ORF">CYNAS_LOCUS8055</name>
</gene>
<dbReference type="Proteomes" id="UP001176961">
    <property type="component" value="Unassembled WGS sequence"/>
</dbReference>
<evidence type="ECO:0000313" key="3">
    <source>
        <dbReference type="Proteomes" id="UP001176961"/>
    </source>
</evidence>
<dbReference type="SUPFAM" id="SSF82895">
    <property type="entry name" value="TSP-1 type 1 repeat"/>
    <property type="match status" value="1"/>
</dbReference>
<organism evidence="2 3">
    <name type="scientific">Cylicocyclus nassatus</name>
    <name type="common">Nematode worm</name>
    <dbReference type="NCBI Taxonomy" id="53992"/>
    <lineage>
        <taxon>Eukaryota</taxon>
        <taxon>Metazoa</taxon>
        <taxon>Ecdysozoa</taxon>
        <taxon>Nematoda</taxon>
        <taxon>Chromadorea</taxon>
        <taxon>Rhabditida</taxon>
        <taxon>Rhabditina</taxon>
        <taxon>Rhabditomorpha</taxon>
        <taxon>Strongyloidea</taxon>
        <taxon>Strongylidae</taxon>
        <taxon>Cylicocyclus</taxon>
    </lineage>
</organism>
<feature type="region of interest" description="Disordered" evidence="1">
    <location>
        <begin position="435"/>
        <end position="459"/>
    </location>
</feature>
<reference evidence="2" key="1">
    <citation type="submission" date="2023-07" db="EMBL/GenBank/DDBJ databases">
        <authorList>
            <consortium name="CYATHOMIX"/>
        </authorList>
    </citation>
    <scope>NUCLEOTIDE SEQUENCE</scope>
    <source>
        <strain evidence="2">N/A</strain>
    </source>
</reference>
<dbReference type="Pfam" id="PF00090">
    <property type="entry name" value="TSP_1"/>
    <property type="match status" value="1"/>
</dbReference>
<keyword evidence="3" id="KW-1185">Reference proteome</keyword>
<protein>
    <submittedName>
        <fullName evidence="2">Uncharacterized protein</fullName>
    </submittedName>
</protein>
<dbReference type="AlphaFoldDB" id="A0AA36GPS0"/>
<feature type="region of interest" description="Disordered" evidence="1">
    <location>
        <begin position="1"/>
        <end position="21"/>
    </location>
</feature>
<dbReference type="PROSITE" id="PS50092">
    <property type="entry name" value="TSP1"/>
    <property type="match status" value="1"/>
</dbReference>
<dbReference type="InterPro" id="IPR000884">
    <property type="entry name" value="TSP1_rpt"/>
</dbReference>
<name>A0AA36GPS0_CYLNA</name>
<feature type="compositionally biased region" description="Low complexity" evidence="1">
    <location>
        <begin position="438"/>
        <end position="448"/>
    </location>
</feature>
<sequence length="865" mass="96510">MLTAQSPEPEWSPTSEPDWAPTGKLNQFRGYVTPRPFPANADILTVYASVWAAWSAWSICRNGVRMRVRACNTVKGFNCPGQNKELMPCDPNARHLNLSPGPSDYDAFDPYEADRLEAMRQLYPDMFPPDKEEQKNPNFSKIPKLKSEHFRAHAAVPLLQLYLDRKQNQSTEGPSKISTLLKDYLHIRLKSKEHSLGRLPNFAPINDSFGLPPYAFEHVPPLGIHLPSVAATVAEAEVERSASPSMRRVGCEDPVFAHASDNLKPPKTFFIGITACASLWPCRCWETASYALTFRCTVSKQSLRIRGSSEEEEQLRLHREEVEAAINSLHIREEGRSNGKVDRQPDVRVWDPSELVEPVKKTRGSSDFSKKRFNSQGARKAIVEEKNSLKEQGPIVGELWTKSEGTTIKEVREEDLLEEGVEGHETMTVVTDEQAKATSTITTSNTNTEAPISTTTMEEPEETVFTDEDHFEQFGTLPRVVQPQLNSNDIDEDAVPEVVVPVPTEPPLPAELPTSTTTERITTKRSTNFKLTTPLPTATVTIELPTTLDTLELTDAQKDLIDERTLMEPVKPVTHKVHKSTSGVSKAIPQTSIKTKKTKSFGFTGFAVRKTQFTSKKSIHEGDVTTKTIPMLAKVTTVPVTTRSTSRRPTVFDEDMSPDTLHALDWMLQNITKIAEQGDEAFLAALKQSSVEQRDPSEIVDITRPTIATISSDATMKRKKVGKKLRKIKKFKKTRKLGVSNKRKGEKLSTPIIKIHSGELKPLHVDKNKMFPKFKSKVTAAIRARAFGIRTVNEDKDDTQLGGLDSEIEAFTHKDVVEGESPGAAVEDPVHLMQEIEELQDMIIEDVERVVAAARGLETWAISSV</sequence>
<evidence type="ECO:0000256" key="1">
    <source>
        <dbReference type="SAM" id="MobiDB-lite"/>
    </source>
</evidence>
<evidence type="ECO:0000313" key="2">
    <source>
        <dbReference type="EMBL" id="CAJ0596072.1"/>
    </source>
</evidence>
<accession>A0AA36GPS0</accession>
<comment type="caution">
    <text evidence="2">The sequence shown here is derived from an EMBL/GenBank/DDBJ whole genome shotgun (WGS) entry which is preliminary data.</text>
</comment>
<dbReference type="EMBL" id="CATQJL010000112">
    <property type="protein sequence ID" value="CAJ0596072.1"/>
    <property type="molecule type" value="Genomic_DNA"/>
</dbReference>